<dbReference type="Gene3D" id="2.60.120.10">
    <property type="entry name" value="Jelly Rolls"/>
    <property type="match status" value="1"/>
</dbReference>
<dbReference type="InterPro" id="IPR014710">
    <property type="entry name" value="RmlC-like_jellyroll"/>
</dbReference>
<evidence type="ECO:0000313" key="3">
    <source>
        <dbReference type="EMBL" id="GGL25311.1"/>
    </source>
</evidence>
<dbReference type="RefSeq" id="WP_188878664.1">
    <property type="nucleotide sequence ID" value="NZ_BMPF01000001.1"/>
</dbReference>
<dbReference type="InterPro" id="IPR011051">
    <property type="entry name" value="RmlC_Cupin_sf"/>
</dbReference>
<sequence>MESKSVAEAFASFDETWSPRVLAELNGQHVKVARLEGTFVWHSHADADELFYLLEGDLTVEYRRDDGETDAVHLDVGDLTVAPAGVEHRPVADGEAKVLLFEPAGTRNTGDAADDERTVTDLERL</sequence>
<dbReference type="AlphaFoldDB" id="A0A830F6Z2"/>
<dbReference type="PANTHER" id="PTHR36114">
    <property type="entry name" value="16.7 KDA PROTEIN IN WHIE LOCUS"/>
    <property type="match status" value="1"/>
</dbReference>
<dbReference type="InterPro" id="IPR052044">
    <property type="entry name" value="PKS_Associated_Protein"/>
</dbReference>
<accession>A0A830F6Z2</accession>
<feature type="region of interest" description="Disordered" evidence="1">
    <location>
        <begin position="105"/>
        <end position="125"/>
    </location>
</feature>
<dbReference type="SUPFAM" id="SSF51182">
    <property type="entry name" value="RmlC-like cupins"/>
    <property type="match status" value="1"/>
</dbReference>
<feature type="compositionally biased region" description="Basic and acidic residues" evidence="1">
    <location>
        <begin position="115"/>
        <end position="125"/>
    </location>
</feature>
<evidence type="ECO:0000256" key="1">
    <source>
        <dbReference type="SAM" id="MobiDB-lite"/>
    </source>
</evidence>
<dbReference type="InterPro" id="IPR013096">
    <property type="entry name" value="Cupin_2"/>
</dbReference>
<evidence type="ECO:0000313" key="4">
    <source>
        <dbReference type="Proteomes" id="UP000628840"/>
    </source>
</evidence>
<dbReference type="OrthoDB" id="301394at2157"/>
<dbReference type="CDD" id="cd02226">
    <property type="entry name" value="cupin_YdbB-like"/>
    <property type="match status" value="1"/>
</dbReference>
<reference evidence="3 4" key="1">
    <citation type="journal article" date="2019" name="Int. J. Syst. Evol. Microbiol.">
        <title>The Global Catalogue of Microorganisms (GCM) 10K type strain sequencing project: providing services to taxonomists for standard genome sequencing and annotation.</title>
        <authorList>
            <consortium name="The Broad Institute Genomics Platform"/>
            <consortium name="The Broad Institute Genome Sequencing Center for Infectious Disease"/>
            <person name="Wu L."/>
            <person name="Ma J."/>
        </authorList>
    </citation>
    <scope>NUCLEOTIDE SEQUENCE [LARGE SCALE GENOMIC DNA]</scope>
    <source>
        <strain evidence="3 4">JCM 19585</strain>
    </source>
</reference>
<dbReference type="Proteomes" id="UP000628840">
    <property type="component" value="Unassembled WGS sequence"/>
</dbReference>
<evidence type="ECO:0000259" key="2">
    <source>
        <dbReference type="Pfam" id="PF07883"/>
    </source>
</evidence>
<dbReference type="PANTHER" id="PTHR36114:SF1">
    <property type="entry name" value="16.7 KDA PROTEIN IN WHIE LOCUS"/>
    <property type="match status" value="1"/>
</dbReference>
<comment type="caution">
    <text evidence="3">The sequence shown here is derived from an EMBL/GenBank/DDBJ whole genome shotgun (WGS) entry which is preliminary data.</text>
</comment>
<protein>
    <recommendedName>
        <fullName evidence="2">Cupin type-2 domain-containing protein</fullName>
    </recommendedName>
</protein>
<feature type="domain" description="Cupin type-2" evidence="2">
    <location>
        <begin position="36"/>
        <end position="99"/>
    </location>
</feature>
<dbReference type="EMBL" id="BMPF01000001">
    <property type="protein sequence ID" value="GGL25311.1"/>
    <property type="molecule type" value="Genomic_DNA"/>
</dbReference>
<keyword evidence="4" id="KW-1185">Reference proteome</keyword>
<gene>
    <name evidence="3" type="ORF">GCM10009037_06110</name>
</gene>
<organism evidence="3 4">
    <name type="scientific">Halarchaeum grantii</name>
    <dbReference type="NCBI Taxonomy" id="1193105"/>
    <lineage>
        <taxon>Archaea</taxon>
        <taxon>Methanobacteriati</taxon>
        <taxon>Methanobacteriota</taxon>
        <taxon>Stenosarchaea group</taxon>
        <taxon>Halobacteria</taxon>
        <taxon>Halobacteriales</taxon>
        <taxon>Halobacteriaceae</taxon>
    </lineage>
</organism>
<name>A0A830F6Z2_9EURY</name>
<dbReference type="Pfam" id="PF07883">
    <property type="entry name" value="Cupin_2"/>
    <property type="match status" value="1"/>
</dbReference>
<proteinExistence type="predicted"/>